<dbReference type="EMBL" id="CP017448">
    <property type="protein sequence ID" value="AOV15708.1"/>
    <property type="molecule type" value="Genomic_DNA"/>
</dbReference>
<evidence type="ECO:0000313" key="2">
    <source>
        <dbReference type="EMBL" id="AOV15708.1"/>
    </source>
</evidence>
<evidence type="ECO:0000256" key="1">
    <source>
        <dbReference type="SAM" id="SignalP"/>
    </source>
</evidence>
<organism evidence="2 3">
    <name type="scientific">Acidihalobacter aeolianus</name>
    <dbReference type="NCBI Taxonomy" id="2792603"/>
    <lineage>
        <taxon>Bacteria</taxon>
        <taxon>Pseudomonadati</taxon>
        <taxon>Pseudomonadota</taxon>
        <taxon>Gammaproteobacteria</taxon>
        <taxon>Chromatiales</taxon>
        <taxon>Ectothiorhodospiraceae</taxon>
        <taxon>Acidihalobacter</taxon>
    </lineage>
</organism>
<sequence length="205" mass="21992">MAVRRCAALCLVACAVLTAGAARAAQIEQLSVHYRGAVQMHLQALLDAPVARVAALLENPHDLARLLPGAAAVDVLPGAPPGARRLRVELSGCLLFFCPTLTDVMDTRYRDGGFVGVTVPALSDFSAGRMSWRYTAAPGGGTLLTLNARLTPRIWVPPLIGPYLIEHKVENQMRATVARIERAARLGHLPPPHRPTPVNIPGFNF</sequence>
<keyword evidence="3" id="KW-1185">Reference proteome</keyword>
<reference evidence="2 3" key="1">
    <citation type="submission" date="2016-09" db="EMBL/GenBank/DDBJ databases">
        <title>Acidihalobacter prosperus V6 (DSM14174).</title>
        <authorList>
            <person name="Khaleque H.N."/>
            <person name="Ramsay J.P."/>
            <person name="Murphy R.J.T."/>
            <person name="Kaksonen A.H."/>
            <person name="Boxall N.J."/>
            <person name="Watkin E.L.J."/>
        </authorList>
    </citation>
    <scope>NUCLEOTIDE SEQUENCE [LARGE SCALE GENOMIC DNA]</scope>
    <source>
        <strain evidence="2 3">V6</strain>
    </source>
</reference>
<name>A0A1D8K431_9GAMM</name>
<dbReference type="Gene3D" id="3.30.530.20">
    <property type="match status" value="1"/>
</dbReference>
<dbReference type="Proteomes" id="UP000095342">
    <property type="component" value="Chromosome"/>
</dbReference>
<dbReference type="Pfam" id="PF10604">
    <property type="entry name" value="Polyketide_cyc2"/>
    <property type="match status" value="1"/>
</dbReference>
<dbReference type="RefSeq" id="WP_070071309.1">
    <property type="nucleotide sequence ID" value="NZ_CP017448.1"/>
</dbReference>
<evidence type="ECO:0008006" key="4">
    <source>
        <dbReference type="Google" id="ProtNLM"/>
    </source>
</evidence>
<feature type="chain" id="PRO_5009109711" description="Ribosome association toxin RatA" evidence="1">
    <location>
        <begin position="25"/>
        <end position="205"/>
    </location>
</feature>
<keyword evidence="1" id="KW-0732">Signal</keyword>
<evidence type="ECO:0000313" key="3">
    <source>
        <dbReference type="Proteomes" id="UP000095342"/>
    </source>
</evidence>
<dbReference type="InterPro" id="IPR023393">
    <property type="entry name" value="START-like_dom_sf"/>
</dbReference>
<dbReference type="KEGG" id="aaeo:BJI67_00315"/>
<proteinExistence type="predicted"/>
<dbReference type="InterPro" id="IPR019587">
    <property type="entry name" value="Polyketide_cyclase/dehydratase"/>
</dbReference>
<gene>
    <name evidence="2" type="ORF">BJI67_00315</name>
</gene>
<accession>A0A1D8K431</accession>
<protein>
    <recommendedName>
        <fullName evidence="4">Ribosome association toxin RatA</fullName>
    </recommendedName>
</protein>
<dbReference type="AlphaFoldDB" id="A0A1D8K431"/>
<dbReference type="CDD" id="cd07812">
    <property type="entry name" value="SRPBCC"/>
    <property type="match status" value="1"/>
</dbReference>
<dbReference type="SUPFAM" id="SSF55961">
    <property type="entry name" value="Bet v1-like"/>
    <property type="match status" value="1"/>
</dbReference>
<feature type="signal peptide" evidence="1">
    <location>
        <begin position="1"/>
        <end position="24"/>
    </location>
</feature>